<dbReference type="RefSeq" id="WP_284373185.1">
    <property type="nucleotide sequence ID" value="NZ_BAABWP010000001.1"/>
</dbReference>
<reference evidence="1" key="2">
    <citation type="submission" date="2023-01" db="EMBL/GenBank/DDBJ databases">
        <title>Draft genome sequence of Sulfitobacter pacificus strain NBRC 109915.</title>
        <authorList>
            <person name="Sun Q."/>
            <person name="Mori K."/>
        </authorList>
    </citation>
    <scope>NUCLEOTIDE SEQUENCE</scope>
    <source>
        <strain evidence="1">NBRC 109915</strain>
    </source>
</reference>
<name>A0ABQ5VJL2_9RHOB</name>
<dbReference type="Proteomes" id="UP001161388">
    <property type="component" value="Unassembled WGS sequence"/>
</dbReference>
<evidence type="ECO:0000313" key="1">
    <source>
        <dbReference type="EMBL" id="GLQ27292.1"/>
    </source>
</evidence>
<evidence type="ECO:0000313" key="2">
    <source>
        <dbReference type="Proteomes" id="UP001161388"/>
    </source>
</evidence>
<reference evidence="1" key="1">
    <citation type="journal article" date="2014" name="Int. J. Syst. Evol. Microbiol.">
        <title>Complete genome of a new Firmicutes species belonging to the dominant human colonic microbiota ('Ruminococcus bicirculans') reveals two chromosomes and a selective capacity to utilize plant glucans.</title>
        <authorList>
            <consortium name="NISC Comparative Sequencing Program"/>
            <person name="Wegmann U."/>
            <person name="Louis P."/>
            <person name="Goesmann A."/>
            <person name="Henrissat B."/>
            <person name="Duncan S.H."/>
            <person name="Flint H.J."/>
        </authorList>
    </citation>
    <scope>NUCLEOTIDE SEQUENCE</scope>
    <source>
        <strain evidence="1">NBRC 109915</strain>
    </source>
</reference>
<comment type="caution">
    <text evidence="1">The sequence shown here is derived from an EMBL/GenBank/DDBJ whole genome shotgun (WGS) entry which is preliminary data.</text>
</comment>
<keyword evidence="2" id="KW-1185">Reference proteome</keyword>
<organism evidence="1 2">
    <name type="scientific">Sulfitobacter pacificus</name>
    <dbReference type="NCBI Taxonomy" id="1499314"/>
    <lineage>
        <taxon>Bacteria</taxon>
        <taxon>Pseudomonadati</taxon>
        <taxon>Pseudomonadota</taxon>
        <taxon>Alphaproteobacteria</taxon>
        <taxon>Rhodobacterales</taxon>
        <taxon>Roseobacteraceae</taxon>
        <taxon>Sulfitobacter</taxon>
    </lineage>
</organism>
<evidence type="ECO:0008006" key="3">
    <source>
        <dbReference type="Google" id="ProtNLM"/>
    </source>
</evidence>
<protein>
    <recommendedName>
        <fullName evidence="3">DUF1127 domain-containing protein</fullName>
    </recommendedName>
</protein>
<dbReference type="EMBL" id="BSNL01000001">
    <property type="protein sequence ID" value="GLQ27292.1"/>
    <property type="molecule type" value="Genomic_DNA"/>
</dbReference>
<sequence>MLSSSPAIRRPVDCCPSKPGLAARILGALAVLRSRRQLAELDQDRLDDLGISPEAAQTEANRAIWDVPAHWVK</sequence>
<proteinExistence type="predicted"/>
<gene>
    <name evidence="1" type="ORF">GCM10007927_20950</name>
</gene>
<accession>A0ABQ5VJL2</accession>